<feature type="coiled-coil region" evidence="1">
    <location>
        <begin position="40"/>
        <end position="67"/>
    </location>
</feature>
<evidence type="ECO:0000256" key="1">
    <source>
        <dbReference type="SAM" id="Coils"/>
    </source>
</evidence>
<evidence type="ECO:0008006" key="4">
    <source>
        <dbReference type="Google" id="ProtNLM"/>
    </source>
</evidence>
<dbReference type="AlphaFoldDB" id="A0AAV7XBG1"/>
<proteinExistence type="predicted"/>
<name>A0AAV7XBG1_9NEOP</name>
<dbReference type="EMBL" id="JAPTSV010000012">
    <property type="protein sequence ID" value="KAJ1521971.1"/>
    <property type="molecule type" value="Genomic_DNA"/>
</dbReference>
<reference evidence="2" key="1">
    <citation type="submission" date="2022-12" db="EMBL/GenBank/DDBJ databases">
        <title>Chromosome-level genome assembly of the bean flower thrips Megalurothrips usitatus.</title>
        <authorList>
            <person name="Ma L."/>
            <person name="Liu Q."/>
            <person name="Li H."/>
            <person name="Cai W."/>
        </authorList>
    </citation>
    <scope>NUCLEOTIDE SEQUENCE</scope>
    <source>
        <strain evidence="2">Cailab_2022a</strain>
    </source>
</reference>
<keyword evidence="1" id="KW-0175">Coiled coil</keyword>
<evidence type="ECO:0000313" key="3">
    <source>
        <dbReference type="Proteomes" id="UP001075354"/>
    </source>
</evidence>
<organism evidence="2 3">
    <name type="scientific">Megalurothrips usitatus</name>
    <name type="common">bean blossom thrips</name>
    <dbReference type="NCBI Taxonomy" id="439358"/>
    <lineage>
        <taxon>Eukaryota</taxon>
        <taxon>Metazoa</taxon>
        <taxon>Ecdysozoa</taxon>
        <taxon>Arthropoda</taxon>
        <taxon>Hexapoda</taxon>
        <taxon>Insecta</taxon>
        <taxon>Pterygota</taxon>
        <taxon>Neoptera</taxon>
        <taxon>Paraneoptera</taxon>
        <taxon>Thysanoptera</taxon>
        <taxon>Terebrantia</taxon>
        <taxon>Thripoidea</taxon>
        <taxon>Thripidae</taxon>
        <taxon>Megalurothrips</taxon>
    </lineage>
</organism>
<dbReference type="Pfam" id="PF09803">
    <property type="entry name" value="Pet100"/>
    <property type="match status" value="1"/>
</dbReference>
<keyword evidence="3" id="KW-1185">Reference proteome</keyword>
<dbReference type="GO" id="GO:0005739">
    <property type="term" value="C:mitochondrion"/>
    <property type="evidence" value="ECO:0007669"/>
    <property type="project" value="InterPro"/>
</dbReference>
<evidence type="ECO:0000313" key="2">
    <source>
        <dbReference type="EMBL" id="KAJ1521971.1"/>
    </source>
</evidence>
<dbReference type="GO" id="GO:0033617">
    <property type="term" value="P:mitochondrial respiratory chain complex IV assembly"/>
    <property type="evidence" value="ECO:0007669"/>
    <property type="project" value="InterPro"/>
</dbReference>
<protein>
    <recommendedName>
        <fullName evidence="4">Protein PET100 homolog, mitochondrial</fullName>
    </recommendedName>
</protein>
<gene>
    <name evidence="2" type="ORF">ONE63_002300</name>
</gene>
<dbReference type="Proteomes" id="UP001075354">
    <property type="component" value="Chromosome 12"/>
</dbReference>
<comment type="caution">
    <text evidence="2">The sequence shown here is derived from an EMBL/GenBank/DDBJ whole genome shotgun (WGS) entry which is preliminary data.</text>
</comment>
<sequence>MGLYVSFPVGLFHYFNSPGNIEASIEETRRNYIDKFIGVQEFEKRRQDIADRKMKNLEERAKKAKEA</sequence>
<accession>A0AAV7XBG1</accession>
<dbReference type="InterPro" id="IPR018625">
    <property type="entry name" value="Pet100"/>
</dbReference>